<accession>A0A517TZQ0</accession>
<evidence type="ECO:0000313" key="2">
    <source>
        <dbReference type="Proteomes" id="UP000317909"/>
    </source>
</evidence>
<dbReference type="Proteomes" id="UP000317909">
    <property type="component" value="Chromosome"/>
</dbReference>
<dbReference type="EMBL" id="CP036339">
    <property type="protein sequence ID" value="QDT73857.1"/>
    <property type="molecule type" value="Genomic_DNA"/>
</dbReference>
<evidence type="ECO:0000313" key="1">
    <source>
        <dbReference type="EMBL" id="QDT73857.1"/>
    </source>
</evidence>
<organism evidence="1 2">
    <name type="scientific">Lacipirellula limnantheis</name>
    <dbReference type="NCBI Taxonomy" id="2528024"/>
    <lineage>
        <taxon>Bacteria</taxon>
        <taxon>Pseudomonadati</taxon>
        <taxon>Planctomycetota</taxon>
        <taxon>Planctomycetia</taxon>
        <taxon>Pirellulales</taxon>
        <taxon>Lacipirellulaceae</taxon>
        <taxon>Lacipirellula</taxon>
    </lineage>
</organism>
<proteinExistence type="predicted"/>
<dbReference type="KEGG" id="llh:I41_30480"/>
<dbReference type="AlphaFoldDB" id="A0A517TZQ0"/>
<reference evidence="1 2" key="1">
    <citation type="submission" date="2019-02" db="EMBL/GenBank/DDBJ databases">
        <title>Deep-cultivation of Planctomycetes and their phenomic and genomic characterization uncovers novel biology.</title>
        <authorList>
            <person name="Wiegand S."/>
            <person name="Jogler M."/>
            <person name="Boedeker C."/>
            <person name="Pinto D."/>
            <person name="Vollmers J."/>
            <person name="Rivas-Marin E."/>
            <person name="Kohn T."/>
            <person name="Peeters S.H."/>
            <person name="Heuer A."/>
            <person name="Rast P."/>
            <person name="Oberbeckmann S."/>
            <person name="Bunk B."/>
            <person name="Jeske O."/>
            <person name="Meyerdierks A."/>
            <person name="Storesund J.E."/>
            <person name="Kallscheuer N."/>
            <person name="Luecker S."/>
            <person name="Lage O.M."/>
            <person name="Pohl T."/>
            <person name="Merkel B.J."/>
            <person name="Hornburger P."/>
            <person name="Mueller R.-W."/>
            <person name="Bruemmer F."/>
            <person name="Labrenz M."/>
            <person name="Spormann A.M."/>
            <person name="Op den Camp H."/>
            <person name="Overmann J."/>
            <person name="Amann R."/>
            <person name="Jetten M.S.M."/>
            <person name="Mascher T."/>
            <person name="Medema M.H."/>
            <person name="Devos D.P."/>
            <person name="Kaster A.-K."/>
            <person name="Ovreas L."/>
            <person name="Rohde M."/>
            <person name="Galperin M.Y."/>
            <person name="Jogler C."/>
        </authorList>
    </citation>
    <scope>NUCLEOTIDE SEQUENCE [LARGE SCALE GENOMIC DNA]</scope>
    <source>
        <strain evidence="1 2">I41</strain>
    </source>
</reference>
<keyword evidence="2" id="KW-1185">Reference proteome</keyword>
<protein>
    <submittedName>
        <fullName evidence="1">Uncharacterized protein</fullName>
    </submittedName>
</protein>
<sequence length="30" mass="3477">MPRPKVLTPERRRELVAYVSAGMRVEHAAR</sequence>
<name>A0A517TZQ0_9BACT</name>
<gene>
    <name evidence="1" type="ORF">I41_30480</name>
</gene>